<feature type="transmembrane region" description="Helical" evidence="1">
    <location>
        <begin position="6"/>
        <end position="29"/>
    </location>
</feature>
<keyword evidence="1" id="KW-1133">Transmembrane helix</keyword>
<reference evidence="2 3" key="1">
    <citation type="submission" date="2018-06" db="EMBL/GenBank/DDBJ databases">
        <authorList>
            <consortium name="Pathogen Informatics"/>
            <person name="Doyle S."/>
        </authorList>
    </citation>
    <scope>NUCLEOTIDE SEQUENCE [LARGE SCALE GENOMIC DNA]</scope>
    <source>
        <strain evidence="2 3">NCTC12714</strain>
    </source>
</reference>
<proteinExistence type="predicted"/>
<keyword evidence="1" id="KW-0812">Transmembrane</keyword>
<dbReference type="AlphaFoldDB" id="A0A099TU87"/>
<keyword evidence="3" id="KW-1185">Reference proteome</keyword>
<keyword evidence="1" id="KW-0472">Membrane</keyword>
<evidence type="ECO:0000313" key="2">
    <source>
        <dbReference type="EMBL" id="STQ86171.1"/>
    </source>
</evidence>
<name>A0A099TU87_9HELI</name>
<accession>A0A099TU87</accession>
<evidence type="ECO:0000256" key="1">
    <source>
        <dbReference type="SAM" id="Phobius"/>
    </source>
</evidence>
<protein>
    <submittedName>
        <fullName evidence="2">Uncharacterized protein</fullName>
    </submittedName>
</protein>
<dbReference type="Proteomes" id="UP000255139">
    <property type="component" value="Unassembled WGS sequence"/>
</dbReference>
<gene>
    <name evidence="2" type="ORF">NCTC12714_00973</name>
</gene>
<sequence length="136" mass="15687">MDSTNLVFIAGSFIVVIALFVFALFKFVLSKPKNKEMNIDVENSFEIDTVMMVLDSSQSSLDDIKQVIDRMFDEYERLDPDKQKIKNILIALSLHVNAEKDIIINTQKRFQDKHPELEIELEKAVKKGLDNRGLKK</sequence>
<dbReference type="EMBL" id="UGJE01000002">
    <property type="protein sequence ID" value="STQ86171.1"/>
    <property type="molecule type" value="Genomic_DNA"/>
</dbReference>
<evidence type="ECO:0000313" key="3">
    <source>
        <dbReference type="Proteomes" id="UP000255139"/>
    </source>
</evidence>
<dbReference type="RefSeq" id="WP_034559749.1">
    <property type="nucleotide sequence ID" value="NZ_FZML01000013.1"/>
</dbReference>
<organism evidence="2 3">
    <name type="scientific">Helicobacter muridarum</name>
    <dbReference type="NCBI Taxonomy" id="216"/>
    <lineage>
        <taxon>Bacteria</taxon>
        <taxon>Pseudomonadati</taxon>
        <taxon>Campylobacterota</taxon>
        <taxon>Epsilonproteobacteria</taxon>
        <taxon>Campylobacterales</taxon>
        <taxon>Helicobacteraceae</taxon>
        <taxon>Helicobacter</taxon>
    </lineage>
</organism>